<feature type="compositionally biased region" description="Polar residues" evidence="2">
    <location>
        <begin position="276"/>
        <end position="298"/>
    </location>
</feature>
<organism evidence="4 5">
    <name type="scientific">Fusarium austroafricanum</name>
    <dbReference type="NCBI Taxonomy" id="2364996"/>
    <lineage>
        <taxon>Eukaryota</taxon>
        <taxon>Fungi</taxon>
        <taxon>Dikarya</taxon>
        <taxon>Ascomycota</taxon>
        <taxon>Pezizomycotina</taxon>
        <taxon>Sordariomycetes</taxon>
        <taxon>Hypocreomycetidae</taxon>
        <taxon>Hypocreales</taxon>
        <taxon>Nectriaceae</taxon>
        <taxon>Fusarium</taxon>
        <taxon>Fusarium concolor species complex</taxon>
    </lineage>
</organism>
<dbReference type="InterPro" id="IPR007219">
    <property type="entry name" value="XnlR_reg_dom"/>
</dbReference>
<dbReference type="OrthoDB" id="5121955at2759"/>
<dbReference type="GO" id="GO:0000981">
    <property type="term" value="F:DNA-binding transcription factor activity, RNA polymerase II-specific"/>
    <property type="evidence" value="ECO:0007669"/>
    <property type="project" value="InterPro"/>
</dbReference>
<reference evidence="4" key="1">
    <citation type="submission" date="2020-01" db="EMBL/GenBank/DDBJ databases">
        <title>Identification and distribution of gene clusters putatively required for synthesis of sphingolipid metabolism inhibitors in phylogenetically diverse species of the filamentous fungus Fusarium.</title>
        <authorList>
            <person name="Kim H.-S."/>
            <person name="Busman M."/>
            <person name="Brown D.W."/>
            <person name="Divon H."/>
            <person name="Uhlig S."/>
            <person name="Proctor R.H."/>
        </authorList>
    </citation>
    <scope>NUCLEOTIDE SEQUENCE</scope>
    <source>
        <strain evidence="4">NRRL 53441</strain>
    </source>
</reference>
<evidence type="ECO:0000256" key="1">
    <source>
        <dbReference type="ARBA" id="ARBA00023242"/>
    </source>
</evidence>
<dbReference type="GO" id="GO:0006351">
    <property type="term" value="P:DNA-templated transcription"/>
    <property type="evidence" value="ECO:0007669"/>
    <property type="project" value="InterPro"/>
</dbReference>
<dbReference type="AlphaFoldDB" id="A0A8H4KX65"/>
<dbReference type="CDD" id="cd12148">
    <property type="entry name" value="fungal_TF_MHR"/>
    <property type="match status" value="1"/>
</dbReference>
<keyword evidence="1" id="KW-0539">Nucleus</keyword>
<dbReference type="PANTHER" id="PTHR47425:SF2">
    <property type="entry name" value="FARB-RELATED"/>
    <property type="match status" value="1"/>
</dbReference>
<dbReference type="GO" id="GO:0008270">
    <property type="term" value="F:zinc ion binding"/>
    <property type="evidence" value="ECO:0007669"/>
    <property type="project" value="InterPro"/>
</dbReference>
<name>A0A8H4KX65_9HYPO</name>
<proteinExistence type="predicted"/>
<gene>
    <name evidence="4" type="ORF">F53441_659</name>
</gene>
<dbReference type="InterPro" id="IPR001138">
    <property type="entry name" value="Zn2Cys6_DnaBD"/>
</dbReference>
<evidence type="ECO:0000313" key="4">
    <source>
        <dbReference type="EMBL" id="KAF4457418.1"/>
    </source>
</evidence>
<dbReference type="CDD" id="cd00067">
    <property type="entry name" value="GAL4"/>
    <property type="match status" value="1"/>
</dbReference>
<evidence type="ECO:0000259" key="3">
    <source>
        <dbReference type="Pfam" id="PF04082"/>
    </source>
</evidence>
<dbReference type="EMBL" id="JAADJG010000024">
    <property type="protein sequence ID" value="KAF4457418.1"/>
    <property type="molecule type" value="Genomic_DNA"/>
</dbReference>
<protein>
    <submittedName>
        <fullName evidence="4">Fungal specific transcription factor domain-containing protein</fullName>
    </submittedName>
</protein>
<dbReference type="GO" id="GO:0003677">
    <property type="term" value="F:DNA binding"/>
    <property type="evidence" value="ECO:0007669"/>
    <property type="project" value="InterPro"/>
</dbReference>
<evidence type="ECO:0000256" key="2">
    <source>
        <dbReference type="SAM" id="MobiDB-lite"/>
    </source>
</evidence>
<dbReference type="PANTHER" id="PTHR47425">
    <property type="entry name" value="FARB-RELATED"/>
    <property type="match status" value="1"/>
</dbReference>
<evidence type="ECO:0000313" key="5">
    <source>
        <dbReference type="Proteomes" id="UP000605986"/>
    </source>
</evidence>
<keyword evidence="5" id="KW-1185">Reference proteome</keyword>
<dbReference type="Proteomes" id="UP000605986">
    <property type="component" value="Unassembled WGS sequence"/>
</dbReference>
<feature type="domain" description="Xylanolytic transcriptional activator regulatory" evidence="3">
    <location>
        <begin position="352"/>
        <end position="603"/>
    </location>
</feature>
<feature type="region of interest" description="Disordered" evidence="2">
    <location>
        <begin position="270"/>
        <end position="303"/>
    </location>
</feature>
<accession>A0A8H4KX65</accession>
<comment type="caution">
    <text evidence="4">The sequence shown here is derived from an EMBL/GenBank/DDBJ whole genome shotgun (WGS) entry which is preliminary data.</text>
</comment>
<dbReference type="InterPro" id="IPR052761">
    <property type="entry name" value="Fungal_Detox/Toxin_TFs"/>
</dbReference>
<dbReference type="Pfam" id="PF04082">
    <property type="entry name" value="Fungal_trans"/>
    <property type="match status" value="1"/>
</dbReference>
<sequence length="846" mass="96342">MAKRTAAIISVDFEEFILNHKLETACQELKTGETRSQQDYEHQFPIPYGSSQPNVIADQYSLEDLNRAIYLIYTFQNRYGKFWSGYYDPAWKEVEMEAERPDLLLDTYVQDQLDAGNYYLDEEEVLHDDPERAEAILKLPSLTGLDFIDFADRLVSDAAGVNPKRLREKAQALDADVGARTLLSVVSLQIFNALHQPRRRKVRCDVAFGGSPCLNCRLDEVHCEVKGREFKHICVETSKEATEKTDTTFAPPICGEIWLQDGMLPAKDEPSLGGYTFSSSNSPPCDRNNQQNEPPDSSSADERAWLKPTDDHLAFISDPDLSHLSPDDVSYLRQQGCFNVPPKHILDEIVREYFLHVHPMLPFMDERAFWEKYSCVEGQSTNKLSLFLIQAMLFASCSFVSEFVTKELGFECPRFAAAAFYRRAKLLYDLETEPFAFDLARGALLLTFWPISFGTGHPTPNSVWLTRAIKHAECLRANHVWHSVEHAGRSSNTASLKRLWWCCILRDRSISLGLRRSVQISGQYPLPEDEDFSSEFDGSLVYTSRIKSQLFRIFRRLIALCNIVTDLLQLAARYHNVSHRLTNIRADDRTTLSRCREDLSSWFSATGEDFLQWGHESELRHESIIVYTNFVYIHYYTAKLLLHHQKLMFDVSLSGLTEHLPSALVGIDHEVQSATFRFIDHLSEPARLGLARFLPVSVAAFAAVPITMHVFEAKLSSSAMLSDQVAGNQRRLRTLIEVFKAYHHRFEGIEPLSFLIRQTVNSVESGLTTQWRGCLRSWSDIITYRPYQYLSCTAEMGRSLRSSQAPKDYSIPSGWPAVIEDCCPTETGLSWSVSDIVTNSEGLETD</sequence>